<evidence type="ECO:0000313" key="5">
    <source>
        <dbReference type="EMBL" id="SNS83528.1"/>
    </source>
</evidence>
<dbReference type="AlphaFoldDB" id="A0A239HR22"/>
<evidence type="ECO:0000256" key="3">
    <source>
        <dbReference type="ARBA" id="ARBA00023163"/>
    </source>
</evidence>
<accession>A0A239HR22</accession>
<dbReference type="InterPro" id="IPR018062">
    <property type="entry name" value="HTH_AraC-typ_CS"/>
</dbReference>
<dbReference type="PROSITE" id="PS00041">
    <property type="entry name" value="HTH_ARAC_FAMILY_1"/>
    <property type="match status" value="1"/>
</dbReference>
<dbReference type="InterPro" id="IPR035418">
    <property type="entry name" value="AraC-bd_2"/>
</dbReference>
<dbReference type="InterPro" id="IPR050204">
    <property type="entry name" value="AraC_XylS_family_regulators"/>
</dbReference>
<dbReference type="Proteomes" id="UP000198318">
    <property type="component" value="Unassembled WGS sequence"/>
</dbReference>
<keyword evidence="2 5" id="KW-0238">DNA-binding</keyword>
<evidence type="ECO:0000259" key="4">
    <source>
        <dbReference type="PROSITE" id="PS01124"/>
    </source>
</evidence>
<evidence type="ECO:0000313" key="6">
    <source>
        <dbReference type="Proteomes" id="UP000198318"/>
    </source>
</evidence>
<dbReference type="Pfam" id="PF14525">
    <property type="entry name" value="AraC_binding_2"/>
    <property type="match status" value="1"/>
</dbReference>
<proteinExistence type="predicted"/>
<keyword evidence="6" id="KW-1185">Reference proteome</keyword>
<feature type="domain" description="HTH araC/xylS-type" evidence="4">
    <location>
        <begin position="193"/>
        <end position="294"/>
    </location>
</feature>
<dbReference type="InterPro" id="IPR018060">
    <property type="entry name" value="HTH_AraC"/>
</dbReference>
<dbReference type="Pfam" id="PF12833">
    <property type="entry name" value="HTH_18"/>
    <property type="match status" value="1"/>
</dbReference>
<dbReference type="Gene3D" id="1.10.10.60">
    <property type="entry name" value="Homeodomain-like"/>
    <property type="match status" value="1"/>
</dbReference>
<reference evidence="5 6" key="1">
    <citation type="submission" date="2017-06" db="EMBL/GenBank/DDBJ databases">
        <authorList>
            <person name="Kim H.J."/>
            <person name="Triplett B.A."/>
        </authorList>
    </citation>
    <scope>NUCLEOTIDE SEQUENCE [LARGE SCALE GENOMIC DNA]</scope>
    <source>
        <strain evidence="5 6">DSM 44715</strain>
    </source>
</reference>
<dbReference type="InterPro" id="IPR009057">
    <property type="entry name" value="Homeodomain-like_sf"/>
</dbReference>
<evidence type="ECO:0000256" key="2">
    <source>
        <dbReference type="ARBA" id="ARBA00023125"/>
    </source>
</evidence>
<evidence type="ECO:0000256" key="1">
    <source>
        <dbReference type="ARBA" id="ARBA00023015"/>
    </source>
</evidence>
<dbReference type="PROSITE" id="PS01124">
    <property type="entry name" value="HTH_ARAC_FAMILY_2"/>
    <property type="match status" value="1"/>
</dbReference>
<dbReference type="GO" id="GO:0003700">
    <property type="term" value="F:DNA-binding transcription factor activity"/>
    <property type="evidence" value="ECO:0007669"/>
    <property type="project" value="InterPro"/>
</dbReference>
<name>A0A239HR22_9ACTN</name>
<dbReference type="SMART" id="SM00342">
    <property type="entry name" value="HTH_ARAC"/>
    <property type="match status" value="1"/>
</dbReference>
<dbReference type="PANTHER" id="PTHR46796:SF6">
    <property type="entry name" value="ARAC SUBFAMILY"/>
    <property type="match status" value="1"/>
</dbReference>
<dbReference type="GO" id="GO:0043565">
    <property type="term" value="F:sequence-specific DNA binding"/>
    <property type="evidence" value="ECO:0007669"/>
    <property type="project" value="InterPro"/>
</dbReference>
<sequence>MNRRYRAYYARAEAITGRTWSGAVRTGGRGLRVDDLLDRPVRRDAYRLVLYGEGRPEPGAEGYRFLLPLNGELLMLAGGRESRLRPGTGGLVPPAAPLRVDRRRPGRALVLTIPARELSGRLNLPALPVTGIDLTAGLGRVVADMVRAVGEERASLSDPQFDAACDRITELLCLLVAGRARPPASGHLAEVEAVVRRHVRRHAADPGLTGAAMAQDLGWSLRQIQLALQRAGTTPRELIREERLRLVRDRLRDPLYRNVTITDLAHASGFSSASALSHAFRRRFGISPRDLRRGAGPR</sequence>
<dbReference type="EMBL" id="FZOR01000010">
    <property type="protein sequence ID" value="SNS83528.1"/>
    <property type="molecule type" value="Genomic_DNA"/>
</dbReference>
<gene>
    <name evidence="5" type="ORF">SAMN05443665_101093</name>
</gene>
<keyword evidence="3" id="KW-0804">Transcription</keyword>
<organism evidence="5 6">
    <name type="scientific">Actinomadura meyerae</name>
    <dbReference type="NCBI Taxonomy" id="240840"/>
    <lineage>
        <taxon>Bacteria</taxon>
        <taxon>Bacillati</taxon>
        <taxon>Actinomycetota</taxon>
        <taxon>Actinomycetes</taxon>
        <taxon>Streptosporangiales</taxon>
        <taxon>Thermomonosporaceae</taxon>
        <taxon>Actinomadura</taxon>
    </lineage>
</organism>
<keyword evidence="1" id="KW-0805">Transcription regulation</keyword>
<dbReference type="SUPFAM" id="SSF46689">
    <property type="entry name" value="Homeodomain-like"/>
    <property type="match status" value="1"/>
</dbReference>
<dbReference type="PANTHER" id="PTHR46796">
    <property type="entry name" value="HTH-TYPE TRANSCRIPTIONAL ACTIVATOR RHAS-RELATED"/>
    <property type="match status" value="1"/>
</dbReference>
<protein>
    <submittedName>
        <fullName evidence="5">AraC-type DNA-binding protein</fullName>
    </submittedName>
</protein>